<name>A0ABS5KU26_9ACTN</name>
<sequence>MSASSISVRRALAFLGMLVLTAAALVVAPAGRAHAAANVAVQLGYADNLRANPNNFPTPWEGAPDVTYGGCTGGCTFDAGAVRVINNTGVDVSVDYIKVSFGTCVFDIWRHNVPLGVNGQYIVTQTINSFSSGCTSDGSFDTSDIGPNGASWSGNCNQSGVVPVVTVSIDGVVSSFNDSGKILNTGGVDGASCGMGNESQQWAPVGSVSCPGSILSLAPPQQELAVGSQASVTANYVNSCGDPLQGAPIAFKVSAGPNDGLTGTGTTDAAGNATFSYTSTTSGTDTVGSSTSNPAGTVSSNNVSVIWDILLTGRAYGLESSGLLGITPTPQAGPVATTVAGNSSPPCVVTISGLINAGTLCANVTTALDPDSSTANASVQHVGIGLLGIPAIQIGAVTSTSHSVCAGSTGGATIASITVGGIAVPVSLTPGPNTTVNLLGIKLILNEQLPTDTGTDHTLTVNAVHVIVPGLLDTIVASSTSDIHGCV</sequence>
<comment type="similarity">
    <text evidence="1">Belongs to the intimin/invasin family.</text>
</comment>
<dbReference type="InterPro" id="IPR013783">
    <property type="entry name" value="Ig-like_fold"/>
</dbReference>
<feature type="chain" id="PRO_5045206178" evidence="2">
    <location>
        <begin position="36"/>
        <end position="487"/>
    </location>
</feature>
<dbReference type="SUPFAM" id="SSF49373">
    <property type="entry name" value="Invasin/intimin cell-adhesion fragments"/>
    <property type="match status" value="1"/>
</dbReference>
<reference evidence="4 5" key="1">
    <citation type="submission" date="2020-02" db="EMBL/GenBank/DDBJ databases">
        <title>Acidophilic actinobacteria isolated from forest soil.</title>
        <authorList>
            <person name="Golinska P."/>
        </authorList>
    </citation>
    <scope>NUCLEOTIDE SEQUENCE [LARGE SCALE GENOMIC DNA]</scope>
    <source>
        <strain evidence="4 5">NL8</strain>
    </source>
</reference>
<dbReference type="InterPro" id="IPR003344">
    <property type="entry name" value="Big_1_dom"/>
</dbReference>
<dbReference type="Gene3D" id="2.60.40.10">
    <property type="entry name" value="Immunoglobulins"/>
    <property type="match status" value="1"/>
</dbReference>
<evidence type="ECO:0000313" key="4">
    <source>
        <dbReference type="EMBL" id="MBS2549520.1"/>
    </source>
</evidence>
<keyword evidence="5" id="KW-1185">Reference proteome</keyword>
<evidence type="ECO:0000313" key="5">
    <source>
        <dbReference type="Proteomes" id="UP000730482"/>
    </source>
</evidence>
<evidence type="ECO:0000256" key="1">
    <source>
        <dbReference type="ARBA" id="ARBA00010116"/>
    </source>
</evidence>
<evidence type="ECO:0000256" key="2">
    <source>
        <dbReference type="SAM" id="SignalP"/>
    </source>
</evidence>
<proteinExistence type="inferred from homology"/>
<dbReference type="RefSeq" id="WP_212011079.1">
    <property type="nucleotide sequence ID" value="NZ_JAAFYZ010000074.1"/>
</dbReference>
<dbReference type="NCBIfam" id="NF040603">
    <property type="entry name" value="choice_anch_P"/>
    <property type="match status" value="1"/>
</dbReference>
<organism evidence="4 5">
    <name type="scientific">Catenulispora pinistramenti</name>
    <dbReference type="NCBI Taxonomy" id="2705254"/>
    <lineage>
        <taxon>Bacteria</taxon>
        <taxon>Bacillati</taxon>
        <taxon>Actinomycetota</taxon>
        <taxon>Actinomycetes</taxon>
        <taxon>Catenulisporales</taxon>
        <taxon>Catenulisporaceae</taxon>
        <taxon>Catenulispora</taxon>
    </lineage>
</organism>
<dbReference type="InterPro" id="IPR006311">
    <property type="entry name" value="TAT_signal"/>
</dbReference>
<dbReference type="InterPro" id="IPR008964">
    <property type="entry name" value="Invasin/intimin_cell_adhesion"/>
</dbReference>
<dbReference type="EMBL" id="JAAFYZ010000074">
    <property type="protein sequence ID" value="MBS2549520.1"/>
    <property type="molecule type" value="Genomic_DNA"/>
</dbReference>
<evidence type="ECO:0000259" key="3">
    <source>
        <dbReference type="PROSITE" id="PS51127"/>
    </source>
</evidence>
<gene>
    <name evidence="4" type="ORF">KGQ19_21900</name>
</gene>
<accession>A0ABS5KU26</accession>
<dbReference type="PROSITE" id="PS51127">
    <property type="entry name" value="BIG1"/>
    <property type="match status" value="1"/>
</dbReference>
<dbReference type="Proteomes" id="UP000730482">
    <property type="component" value="Unassembled WGS sequence"/>
</dbReference>
<dbReference type="SMART" id="SM00634">
    <property type="entry name" value="BID_1"/>
    <property type="match status" value="1"/>
</dbReference>
<protein>
    <submittedName>
        <fullName evidence="4">Ig-like domain-containing protein</fullName>
    </submittedName>
</protein>
<feature type="signal peptide" evidence="2">
    <location>
        <begin position="1"/>
        <end position="35"/>
    </location>
</feature>
<dbReference type="PROSITE" id="PS51318">
    <property type="entry name" value="TAT"/>
    <property type="match status" value="1"/>
</dbReference>
<comment type="caution">
    <text evidence="4">The sequence shown here is derived from an EMBL/GenBank/DDBJ whole genome shotgun (WGS) entry which is preliminary data.</text>
</comment>
<keyword evidence="2" id="KW-0732">Signal</keyword>
<feature type="domain" description="Big-1" evidence="3">
    <location>
        <begin position="214"/>
        <end position="308"/>
    </location>
</feature>